<dbReference type="Pfam" id="PF01510">
    <property type="entry name" value="Amidase_2"/>
    <property type="match status" value="1"/>
</dbReference>
<protein>
    <recommendedName>
        <fullName evidence="2">N-acetylmuramoyl-L-alanine amidase</fullName>
        <ecNumber evidence="2">3.5.1.28</ecNumber>
    </recommendedName>
</protein>
<dbReference type="GO" id="GO:0008745">
    <property type="term" value="F:N-acetylmuramoyl-L-alanine amidase activity"/>
    <property type="evidence" value="ECO:0007669"/>
    <property type="project" value="UniProtKB-EC"/>
</dbReference>
<gene>
    <name evidence="6" type="ORF">RGD00_05635</name>
</gene>
<proteinExistence type="predicted"/>
<dbReference type="CDD" id="cd06583">
    <property type="entry name" value="PGRP"/>
    <property type="match status" value="1"/>
</dbReference>
<keyword evidence="7" id="KW-1185">Reference proteome</keyword>
<dbReference type="Proteomes" id="UP001247754">
    <property type="component" value="Unassembled WGS sequence"/>
</dbReference>
<keyword evidence="3 6" id="KW-0378">Hydrolase</keyword>
<evidence type="ECO:0000313" key="6">
    <source>
        <dbReference type="EMBL" id="MDR5652072.1"/>
    </source>
</evidence>
<dbReference type="Gene3D" id="3.40.80.10">
    <property type="entry name" value="Peptidoglycan recognition protein-like"/>
    <property type="match status" value="1"/>
</dbReference>
<reference evidence="6 7" key="1">
    <citation type="submission" date="2023-09" db="EMBL/GenBank/DDBJ databases">
        <title>Xinfangfangia sedmenti sp. nov., isolated the sedment.</title>
        <authorList>
            <person name="Xu L."/>
        </authorList>
    </citation>
    <scope>NUCLEOTIDE SEQUENCE [LARGE SCALE GENOMIC DNA]</scope>
    <source>
        <strain evidence="6 7">LG-4</strain>
    </source>
</reference>
<dbReference type="EMBL" id="JAVKPH010000004">
    <property type="protein sequence ID" value="MDR5652072.1"/>
    <property type="molecule type" value="Genomic_DNA"/>
</dbReference>
<evidence type="ECO:0000313" key="7">
    <source>
        <dbReference type="Proteomes" id="UP001247754"/>
    </source>
</evidence>
<dbReference type="InterPro" id="IPR002502">
    <property type="entry name" value="Amidase_domain"/>
</dbReference>
<feature type="domain" description="N-acetylmuramoyl-L-alanine amidase" evidence="5">
    <location>
        <begin position="7"/>
        <end position="140"/>
    </location>
</feature>
<sequence length="230" mass="24441">MTAAYPSPNSGPRRDGHLPRLVVLHYTGMASCAAALARLCDPAAEVSAHYLIDEGGAVLALVPEEARAWHAGAGAWGGQGDVNSRSIGIELANPGDRPFAEPQMAALERLLPGILTRWQIPPQGVIAHSDLAPDRKSDPGPRFDWRRLARQGLAVWPDAPAPAADAPPALPAAFAARARAFGYPDAPPETLLAAFRLRFRPWARGPLDATDLVLADSLARRYPAPPPLSV</sequence>
<dbReference type="SMART" id="SM00644">
    <property type="entry name" value="Ami_2"/>
    <property type="match status" value="1"/>
</dbReference>
<name>A0ABU1F5C4_9RHOB</name>
<evidence type="ECO:0000256" key="4">
    <source>
        <dbReference type="ARBA" id="ARBA00023316"/>
    </source>
</evidence>
<comment type="catalytic activity">
    <reaction evidence="1">
        <text>Hydrolyzes the link between N-acetylmuramoyl residues and L-amino acid residues in certain cell-wall glycopeptides.</text>
        <dbReference type="EC" id="3.5.1.28"/>
    </reaction>
</comment>
<dbReference type="InterPro" id="IPR036505">
    <property type="entry name" value="Amidase/PGRP_sf"/>
</dbReference>
<evidence type="ECO:0000256" key="1">
    <source>
        <dbReference type="ARBA" id="ARBA00001561"/>
    </source>
</evidence>
<dbReference type="RefSeq" id="WP_310456317.1">
    <property type="nucleotide sequence ID" value="NZ_JAVKPH010000004.1"/>
</dbReference>
<dbReference type="SUPFAM" id="SSF55846">
    <property type="entry name" value="N-acetylmuramoyl-L-alanine amidase-like"/>
    <property type="match status" value="1"/>
</dbReference>
<dbReference type="InterPro" id="IPR051206">
    <property type="entry name" value="NAMLAA_amidase_2"/>
</dbReference>
<comment type="caution">
    <text evidence="6">The sequence shown here is derived from an EMBL/GenBank/DDBJ whole genome shotgun (WGS) entry which is preliminary data.</text>
</comment>
<evidence type="ECO:0000259" key="5">
    <source>
        <dbReference type="SMART" id="SM00644"/>
    </source>
</evidence>
<dbReference type="PANTHER" id="PTHR30417:SF1">
    <property type="entry name" value="N-ACETYLMURAMOYL-L-ALANINE AMIDASE AMID"/>
    <property type="match status" value="1"/>
</dbReference>
<evidence type="ECO:0000256" key="3">
    <source>
        <dbReference type="ARBA" id="ARBA00022801"/>
    </source>
</evidence>
<dbReference type="EC" id="3.5.1.28" evidence="2"/>
<accession>A0ABU1F5C4</accession>
<organism evidence="6 7">
    <name type="scientific">Ruixingdingia sedimenti</name>
    <dbReference type="NCBI Taxonomy" id="3073604"/>
    <lineage>
        <taxon>Bacteria</taxon>
        <taxon>Pseudomonadati</taxon>
        <taxon>Pseudomonadota</taxon>
        <taxon>Alphaproteobacteria</taxon>
        <taxon>Rhodobacterales</taxon>
        <taxon>Paracoccaceae</taxon>
        <taxon>Ruixingdingia</taxon>
    </lineage>
</organism>
<keyword evidence="4" id="KW-0961">Cell wall biogenesis/degradation</keyword>
<dbReference type="PANTHER" id="PTHR30417">
    <property type="entry name" value="N-ACETYLMURAMOYL-L-ALANINE AMIDASE AMID"/>
    <property type="match status" value="1"/>
</dbReference>
<evidence type="ECO:0000256" key="2">
    <source>
        <dbReference type="ARBA" id="ARBA00011901"/>
    </source>
</evidence>